<protein>
    <recommendedName>
        <fullName evidence="3">PiggyBac transposable element-derived protein domain-containing protein</fullName>
    </recommendedName>
</protein>
<keyword evidence="2" id="KW-1133">Transmembrane helix</keyword>
<dbReference type="PANTHER" id="PTHR46599:SF3">
    <property type="entry name" value="PIGGYBAC TRANSPOSABLE ELEMENT-DERIVED PROTEIN 4"/>
    <property type="match status" value="1"/>
</dbReference>
<feature type="transmembrane region" description="Helical" evidence="2">
    <location>
        <begin position="159"/>
        <end position="175"/>
    </location>
</feature>
<name>A0A8C6SWR5_9GOBI</name>
<sequence>MYVLYIYIYIYIYIFIFIFFCVCVCREEESHYQQGPLPKRPTRASASAKAMYSYLKPVAEGSIQKKESHCSNRNTSTGVDGWKDQEEEDTPPTVPHFVPAREPGPVLDKTKSWSVLELFQLFFSPTVINTIVKNTNLNADNQKRAGKKYPWNPLNIKEFYVFLAILIYTGLVSMHERSDYWKRSFPYGHPFPGNTMTRVRFETIVWTLHLSDPAEDEENDKKRNTQDYDRLFKIKPLYLQIVTACKAFFQPYQNISIDERMVSSKARISIKQYHRDKPTKWGYKLYVLADSSTGYTWNFFVYSGKTVTPSEHGLSYSSVMDLMPFGLLGRGYKLYVDNFYTSPLLFLDLSAKNTGACGTIRKTRSGFPLTVQNDLPKKAQRGEVRWLREDKLLFLKWMDKREVTLCSSMHKAYSGKTIKRKVKEQGVWQTTQVPCPDAVVDYNKWMGGVDLSDALLKYYRVQQKTMKWYKTFFYHFVDVAIVNSYIIHKKLVKGKADGTKALTQKEFREQLVKEMLMHATDFLPSTSEAATTCMPVFYAEKRRFCQRCSDSGLKKVRTPVYCRKCLVPLCISAKKIALQLGMTQNRTLLSDGLFTMFSMSCSNILI</sequence>
<feature type="region of interest" description="Disordered" evidence="1">
    <location>
        <begin position="66"/>
        <end position="97"/>
    </location>
</feature>
<organism evidence="4 5">
    <name type="scientific">Neogobius melanostomus</name>
    <name type="common">round goby</name>
    <dbReference type="NCBI Taxonomy" id="47308"/>
    <lineage>
        <taxon>Eukaryota</taxon>
        <taxon>Metazoa</taxon>
        <taxon>Chordata</taxon>
        <taxon>Craniata</taxon>
        <taxon>Vertebrata</taxon>
        <taxon>Euteleostomi</taxon>
        <taxon>Actinopterygii</taxon>
        <taxon>Neopterygii</taxon>
        <taxon>Teleostei</taxon>
        <taxon>Neoteleostei</taxon>
        <taxon>Acanthomorphata</taxon>
        <taxon>Gobiaria</taxon>
        <taxon>Gobiiformes</taxon>
        <taxon>Gobioidei</taxon>
        <taxon>Gobiidae</taxon>
        <taxon>Benthophilinae</taxon>
        <taxon>Neogobiini</taxon>
        <taxon>Neogobius</taxon>
    </lineage>
</organism>
<keyword evidence="5" id="KW-1185">Reference proteome</keyword>
<evidence type="ECO:0000259" key="3">
    <source>
        <dbReference type="Pfam" id="PF13843"/>
    </source>
</evidence>
<evidence type="ECO:0000313" key="4">
    <source>
        <dbReference type="Ensembl" id="ENSNMLP00000009656.1"/>
    </source>
</evidence>
<keyword evidence="2" id="KW-0472">Membrane</keyword>
<dbReference type="Ensembl" id="ENSNMLT00000010912.1">
    <property type="protein sequence ID" value="ENSNMLP00000009656.1"/>
    <property type="gene ID" value="ENSNMLG00000006703.1"/>
</dbReference>
<evidence type="ECO:0000313" key="5">
    <source>
        <dbReference type="Proteomes" id="UP000694523"/>
    </source>
</evidence>
<keyword evidence="2" id="KW-0812">Transmembrane</keyword>
<dbReference type="PANTHER" id="PTHR46599">
    <property type="entry name" value="PIGGYBAC TRANSPOSABLE ELEMENT-DERIVED PROTEIN 4"/>
    <property type="match status" value="1"/>
</dbReference>
<reference evidence="4" key="1">
    <citation type="submission" date="2025-08" db="UniProtKB">
        <authorList>
            <consortium name="Ensembl"/>
        </authorList>
    </citation>
    <scope>IDENTIFICATION</scope>
</reference>
<dbReference type="AlphaFoldDB" id="A0A8C6SWR5"/>
<evidence type="ECO:0000256" key="1">
    <source>
        <dbReference type="SAM" id="MobiDB-lite"/>
    </source>
</evidence>
<reference evidence="4" key="2">
    <citation type="submission" date="2025-09" db="UniProtKB">
        <authorList>
            <consortium name="Ensembl"/>
        </authorList>
    </citation>
    <scope>IDENTIFICATION</scope>
</reference>
<evidence type="ECO:0000256" key="2">
    <source>
        <dbReference type="SAM" id="Phobius"/>
    </source>
</evidence>
<proteinExistence type="predicted"/>
<dbReference type="Proteomes" id="UP000694523">
    <property type="component" value="Unplaced"/>
</dbReference>
<feature type="transmembrane region" description="Helical" evidence="2">
    <location>
        <begin position="6"/>
        <end position="25"/>
    </location>
</feature>
<dbReference type="InterPro" id="IPR029526">
    <property type="entry name" value="PGBD"/>
</dbReference>
<dbReference type="Pfam" id="PF13843">
    <property type="entry name" value="DDE_Tnp_1_7"/>
    <property type="match status" value="1"/>
</dbReference>
<feature type="domain" description="PiggyBac transposable element-derived protein" evidence="3">
    <location>
        <begin position="117"/>
        <end position="485"/>
    </location>
</feature>
<accession>A0A8C6SWR5</accession>